<evidence type="ECO:0000256" key="3">
    <source>
        <dbReference type="ARBA" id="ARBA00023163"/>
    </source>
</evidence>
<feature type="domain" description="HTH gntR-type" evidence="4">
    <location>
        <begin position="20"/>
        <end position="86"/>
    </location>
</feature>
<evidence type="ECO:0000313" key="6">
    <source>
        <dbReference type="Proteomes" id="UP000000374"/>
    </source>
</evidence>
<dbReference type="HOGENOM" id="CLU_017584_5_5_4"/>
<keyword evidence="3" id="KW-0804">Transcription</keyword>
<gene>
    <name evidence="5" type="ordered locus">Veis_4492</name>
</gene>
<dbReference type="GO" id="GO:0003677">
    <property type="term" value="F:DNA binding"/>
    <property type="evidence" value="ECO:0007669"/>
    <property type="project" value="UniProtKB-KW"/>
</dbReference>
<dbReference type="EMBL" id="CP000542">
    <property type="protein sequence ID" value="ABM60192.1"/>
    <property type="molecule type" value="Genomic_DNA"/>
</dbReference>
<dbReference type="Pfam" id="PF07729">
    <property type="entry name" value="FCD"/>
    <property type="match status" value="1"/>
</dbReference>
<dbReference type="InterPro" id="IPR011711">
    <property type="entry name" value="GntR_C"/>
</dbReference>
<organism evidence="5 6">
    <name type="scientific">Verminephrobacter eiseniae (strain EF01-2)</name>
    <dbReference type="NCBI Taxonomy" id="391735"/>
    <lineage>
        <taxon>Bacteria</taxon>
        <taxon>Pseudomonadati</taxon>
        <taxon>Pseudomonadota</taxon>
        <taxon>Betaproteobacteria</taxon>
        <taxon>Burkholderiales</taxon>
        <taxon>Comamonadaceae</taxon>
        <taxon>Verminephrobacter</taxon>
    </lineage>
</organism>
<accession>A1WRD5</accession>
<dbReference type="InterPro" id="IPR036390">
    <property type="entry name" value="WH_DNA-bd_sf"/>
</dbReference>
<dbReference type="eggNOG" id="COG1802">
    <property type="taxonomic scope" value="Bacteria"/>
</dbReference>
<dbReference type="Gene3D" id="1.10.10.10">
    <property type="entry name" value="Winged helix-like DNA-binding domain superfamily/Winged helix DNA-binding domain"/>
    <property type="match status" value="1"/>
</dbReference>
<dbReference type="KEGG" id="vei:Veis_4492"/>
<dbReference type="PANTHER" id="PTHR43537:SF24">
    <property type="entry name" value="GLUCONATE OPERON TRANSCRIPTIONAL REPRESSOR"/>
    <property type="match status" value="1"/>
</dbReference>
<protein>
    <submittedName>
        <fullName evidence="5">Transcriptional regulator, GntR family</fullName>
    </submittedName>
</protein>
<dbReference type="Gene3D" id="1.20.120.530">
    <property type="entry name" value="GntR ligand-binding domain-like"/>
    <property type="match status" value="1"/>
</dbReference>
<dbReference type="InterPro" id="IPR000524">
    <property type="entry name" value="Tscrpt_reg_HTH_GntR"/>
</dbReference>
<evidence type="ECO:0000259" key="4">
    <source>
        <dbReference type="PROSITE" id="PS50949"/>
    </source>
</evidence>
<name>A1WRD5_VEREI</name>
<keyword evidence="6" id="KW-1185">Reference proteome</keyword>
<sequence>MARSTSPLKDLPAAQPQSRQSLSAIAYDALRGRLRTGLVTPDDRMVDIEIAAQLGMSRMPVREALLQLVAEGVLVSTARGYRIPALDPKDVMEVFELRKLLEPRAAALAARDLSRAGISQLSAALSEARAAQAPEDFPRLFRANVDFRETWLGAVRNKRLAAMIMRCSDQVLTVRMSTLRGSGIHPVVVAGLQDLYTSFARHDSVAAHDSMFRFVLAAESAYVALSATSKP</sequence>
<dbReference type="PROSITE" id="PS50949">
    <property type="entry name" value="HTH_GNTR"/>
    <property type="match status" value="1"/>
</dbReference>
<evidence type="ECO:0000256" key="2">
    <source>
        <dbReference type="ARBA" id="ARBA00023125"/>
    </source>
</evidence>
<reference evidence="6" key="1">
    <citation type="submission" date="2006-12" db="EMBL/GenBank/DDBJ databases">
        <title>Complete sequence of chromosome 1 of Verminephrobacter eiseniae EF01-2.</title>
        <authorList>
            <person name="Copeland A."/>
            <person name="Lucas S."/>
            <person name="Lapidus A."/>
            <person name="Barry K."/>
            <person name="Detter J.C."/>
            <person name="Glavina del Rio T."/>
            <person name="Dalin E."/>
            <person name="Tice H."/>
            <person name="Pitluck S."/>
            <person name="Chertkov O."/>
            <person name="Brettin T."/>
            <person name="Bruce D."/>
            <person name="Han C."/>
            <person name="Tapia R."/>
            <person name="Gilna P."/>
            <person name="Schmutz J."/>
            <person name="Larimer F."/>
            <person name="Land M."/>
            <person name="Hauser L."/>
            <person name="Kyrpides N."/>
            <person name="Kim E."/>
            <person name="Stahl D."/>
            <person name="Richardson P."/>
        </authorList>
    </citation>
    <scope>NUCLEOTIDE SEQUENCE [LARGE SCALE GENOMIC DNA]</scope>
    <source>
        <strain evidence="6">EF01-2</strain>
    </source>
</reference>
<keyword evidence="2" id="KW-0238">DNA-binding</keyword>
<evidence type="ECO:0000313" key="5">
    <source>
        <dbReference type="EMBL" id="ABM60192.1"/>
    </source>
</evidence>
<dbReference type="SUPFAM" id="SSF48008">
    <property type="entry name" value="GntR ligand-binding domain-like"/>
    <property type="match status" value="1"/>
</dbReference>
<dbReference type="STRING" id="391735.Veis_4492"/>
<proteinExistence type="predicted"/>
<dbReference type="Proteomes" id="UP000000374">
    <property type="component" value="Chromosome"/>
</dbReference>
<keyword evidence="1" id="KW-0805">Transcription regulation</keyword>
<dbReference type="SUPFAM" id="SSF46785">
    <property type="entry name" value="Winged helix' DNA-binding domain"/>
    <property type="match status" value="1"/>
</dbReference>
<dbReference type="PANTHER" id="PTHR43537">
    <property type="entry name" value="TRANSCRIPTIONAL REGULATOR, GNTR FAMILY"/>
    <property type="match status" value="1"/>
</dbReference>
<dbReference type="InterPro" id="IPR008920">
    <property type="entry name" value="TF_FadR/GntR_C"/>
</dbReference>
<dbReference type="Pfam" id="PF00392">
    <property type="entry name" value="GntR"/>
    <property type="match status" value="1"/>
</dbReference>
<dbReference type="AlphaFoldDB" id="A1WRD5"/>
<dbReference type="SMART" id="SM00345">
    <property type="entry name" value="HTH_GNTR"/>
    <property type="match status" value="1"/>
</dbReference>
<dbReference type="GO" id="GO:0003700">
    <property type="term" value="F:DNA-binding transcription factor activity"/>
    <property type="evidence" value="ECO:0007669"/>
    <property type="project" value="InterPro"/>
</dbReference>
<dbReference type="InterPro" id="IPR036388">
    <property type="entry name" value="WH-like_DNA-bd_sf"/>
</dbReference>
<evidence type="ECO:0000256" key="1">
    <source>
        <dbReference type="ARBA" id="ARBA00023015"/>
    </source>
</evidence>
<dbReference type="SMART" id="SM00895">
    <property type="entry name" value="FCD"/>
    <property type="match status" value="1"/>
</dbReference>